<sequence length="149" mass="16727">MSMSFCLAGLHRVMQDAECGCIVSVKSLKMLKWVADRRDAFQHVLLPVMHAHVEVTAALDSKHLFDGHNIKHTCACTCAKLQCYLSFNLHLPSCNFIPLAPLLEADTRKGMRQKVNRRACKECLWTTKPFCLCVFSSSYIILRITGGAL</sequence>
<comment type="caution">
    <text evidence="1">The sequence shown here is derived from an EMBL/GenBank/DDBJ whole genome shotgun (WGS) entry which is preliminary data.</text>
</comment>
<dbReference type="Proteomes" id="UP000815325">
    <property type="component" value="Unassembled WGS sequence"/>
</dbReference>
<evidence type="ECO:0000313" key="1">
    <source>
        <dbReference type="EMBL" id="KAF5833669.1"/>
    </source>
</evidence>
<name>A0ABQ7GGE1_DUNSA</name>
<keyword evidence="2" id="KW-1185">Reference proteome</keyword>
<dbReference type="EMBL" id="MU069798">
    <property type="protein sequence ID" value="KAF5833669.1"/>
    <property type="molecule type" value="Genomic_DNA"/>
</dbReference>
<proteinExistence type="predicted"/>
<gene>
    <name evidence="1" type="ORF">DUNSADRAFT_9979</name>
</gene>
<reference evidence="1" key="1">
    <citation type="submission" date="2017-08" db="EMBL/GenBank/DDBJ databases">
        <authorList>
            <person name="Polle J.E."/>
            <person name="Barry K."/>
            <person name="Cushman J."/>
            <person name="Schmutz J."/>
            <person name="Tran D."/>
            <person name="Hathwaick L.T."/>
            <person name="Yim W.C."/>
            <person name="Jenkins J."/>
            <person name="Mckie-Krisberg Z.M."/>
            <person name="Prochnik S."/>
            <person name="Lindquist E."/>
            <person name="Dockter R.B."/>
            <person name="Adam C."/>
            <person name="Molina H."/>
            <person name="Bunkerborg J."/>
            <person name="Jin E."/>
            <person name="Buchheim M."/>
            <person name="Magnuson J."/>
        </authorList>
    </citation>
    <scope>NUCLEOTIDE SEQUENCE</scope>
    <source>
        <strain evidence="1">CCAP 19/18</strain>
    </source>
</reference>
<evidence type="ECO:0000313" key="2">
    <source>
        <dbReference type="Proteomes" id="UP000815325"/>
    </source>
</evidence>
<accession>A0ABQ7GGE1</accession>
<protein>
    <submittedName>
        <fullName evidence="1">Uncharacterized protein</fullName>
    </submittedName>
</protein>
<organism evidence="1 2">
    <name type="scientific">Dunaliella salina</name>
    <name type="common">Green alga</name>
    <name type="synonym">Protococcus salinus</name>
    <dbReference type="NCBI Taxonomy" id="3046"/>
    <lineage>
        <taxon>Eukaryota</taxon>
        <taxon>Viridiplantae</taxon>
        <taxon>Chlorophyta</taxon>
        <taxon>core chlorophytes</taxon>
        <taxon>Chlorophyceae</taxon>
        <taxon>CS clade</taxon>
        <taxon>Chlamydomonadales</taxon>
        <taxon>Dunaliellaceae</taxon>
        <taxon>Dunaliella</taxon>
    </lineage>
</organism>